<dbReference type="Proteomes" id="UP000077752">
    <property type="component" value="Unassembled WGS sequence"/>
</dbReference>
<comment type="caution">
    <text evidence="1">The sequence shown here is derived from an EMBL/GenBank/DDBJ whole genome shotgun (WGS) entry which is preliminary data.</text>
</comment>
<sequence>MLQGVFDNPALPSRPKRRLPISKKLLVPGLCALLLLAASATWLFSRTHVMSLGSEQQMLDSGVYAEWAKGKVIVLIRHAERCDRSDNPCLSDPTGITVEGSQAAIEVGNGLQRLGLGDAEVLSSPEYRTRQTAHFIFGKEVASRDWIGECDRDFTHAALQGKRPGVNLVLVTHSGCIDHVERQLKVPGGERSSEYASALFVSMNNDGKARILGQMNANEWRKVVASAEK</sequence>
<dbReference type="RefSeq" id="WP_064304466.1">
    <property type="nucleotide sequence ID" value="NZ_LUCV01000049.1"/>
</dbReference>
<reference evidence="1 2" key="1">
    <citation type="submission" date="2016-03" db="EMBL/GenBank/DDBJ databases">
        <title>Draft Genome Assembly of Pseudomonas putida strain CBF10-2.</title>
        <authorList>
            <person name="Iyer R.S."/>
            <person name="Damania A."/>
        </authorList>
    </citation>
    <scope>NUCLEOTIDE SEQUENCE [LARGE SCALE GENOMIC DNA]</scope>
    <source>
        <strain evidence="1 2">CBF10-2</strain>
    </source>
</reference>
<proteinExistence type="predicted"/>
<accession>A0A177S9Q2</accession>
<dbReference type="InterPro" id="IPR029033">
    <property type="entry name" value="His_PPase_superfam"/>
</dbReference>
<protein>
    <submittedName>
        <fullName evidence="1">Histidine phosphatase family protein</fullName>
    </submittedName>
</protein>
<evidence type="ECO:0000313" key="2">
    <source>
        <dbReference type="Proteomes" id="UP000077752"/>
    </source>
</evidence>
<dbReference type="Gene3D" id="3.40.50.1240">
    <property type="entry name" value="Phosphoglycerate mutase-like"/>
    <property type="match status" value="1"/>
</dbReference>
<organism evidence="1 2">
    <name type="scientific">Pseudomonas putida</name>
    <name type="common">Arthrobacter siderocapsulatus</name>
    <dbReference type="NCBI Taxonomy" id="303"/>
    <lineage>
        <taxon>Bacteria</taxon>
        <taxon>Pseudomonadati</taxon>
        <taxon>Pseudomonadota</taxon>
        <taxon>Gammaproteobacteria</taxon>
        <taxon>Pseudomonadales</taxon>
        <taxon>Pseudomonadaceae</taxon>
        <taxon>Pseudomonas</taxon>
    </lineage>
</organism>
<dbReference type="SUPFAM" id="SSF53254">
    <property type="entry name" value="Phosphoglycerate mutase-like"/>
    <property type="match status" value="1"/>
</dbReference>
<evidence type="ECO:0000313" key="1">
    <source>
        <dbReference type="EMBL" id="OAI84667.1"/>
    </source>
</evidence>
<dbReference type="EMBL" id="LUCV01000049">
    <property type="protein sequence ID" value="OAI84667.1"/>
    <property type="molecule type" value="Genomic_DNA"/>
</dbReference>
<dbReference type="AlphaFoldDB" id="A0A177S9Q2"/>
<gene>
    <name evidence="1" type="ORF">AYO28_01925</name>
</gene>
<dbReference type="CDD" id="cd07040">
    <property type="entry name" value="HP"/>
    <property type="match status" value="1"/>
</dbReference>
<name>A0A177S9Q2_PSEPU</name>